<evidence type="ECO:0000256" key="6">
    <source>
        <dbReference type="SAM" id="MobiDB-lite"/>
    </source>
</evidence>
<dbReference type="SUPFAM" id="SSF56436">
    <property type="entry name" value="C-type lectin-like"/>
    <property type="match status" value="1"/>
</dbReference>
<name>A0ABQ0A4Y8_9GAMM</name>
<keyword evidence="9" id="KW-1185">Reference proteome</keyword>
<dbReference type="PROSITE" id="PS00107">
    <property type="entry name" value="PROTEIN_KINASE_ATP"/>
    <property type="match status" value="1"/>
</dbReference>
<feature type="region of interest" description="Disordered" evidence="6">
    <location>
        <begin position="1"/>
        <end position="95"/>
    </location>
</feature>
<keyword evidence="4 5" id="KW-0067">ATP-binding</keyword>
<dbReference type="EMBL" id="BAABWN010000001">
    <property type="protein sequence ID" value="GAA6166723.1"/>
    <property type="molecule type" value="Genomic_DNA"/>
</dbReference>
<dbReference type="Pfam" id="PF03781">
    <property type="entry name" value="FGE-sulfatase"/>
    <property type="match status" value="1"/>
</dbReference>
<feature type="compositionally biased region" description="Basic and acidic residues" evidence="6">
    <location>
        <begin position="333"/>
        <end position="343"/>
    </location>
</feature>
<feature type="binding site" evidence="5">
    <location>
        <position position="198"/>
    </location>
    <ligand>
        <name>ATP</name>
        <dbReference type="ChEBI" id="CHEBI:30616"/>
    </ligand>
</feature>
<accession>A0ABQ0A4Y8</accession>
<evidence type="ECO:0000256" key="5">
    <source>
        <dbReference type="PROSITE-ProRule" id="PRU10141"/>
    </source>
</evidence>
<evidence type="ECO:0000256" key="4">
    <source>
        <dbReference type="ARBA" id="ARBA00022840"/>
    </source>
</evidence>
<dbReference type="Gene3D" id="3.90.1580.10">
    <property type="entry name" value="paralog of FGE (formylglycine-generating enzyme)"/>
    <property type="match status" value="1"/>
</dbReference>
<dbReference type="Gene3D" id="1.10.510.10">
    <property type="entry name" value="Transferase(Phosphotransferase) domain 1"/>
    <property type="match status" value="1"/>
</dbReference>
<feature type="compositionally biased region" description="Polar residues" evidence="6">
    <location>
        <begin position="1"/>
        <end position="16"/>
    </location>
</feature>
<dbReference type="Pfam" id="PF00069">
    <property type="entry name" value="Pkinase"/>
    <property type="match status" value="1"/>
</dbReference>
<evidence type="ECO:0000256" key="3">
    <source>
        <dbReference type="ARBA" id="ARBA00022777"/>
    </source>
</evidence>
<dbReference type="InterPro" id="IPR005532">
    <property type="entry name" value="SUMF_dom"/>
</dbReference>
<protein>
    <recommendedName>
        <fullName evidence="7">Protein kinase domain-containing protein</fullName>
    </recommendedName>
</protein>
<keyword evidence="2 5" id="KW-0547">Nucleotide-binding</keyword>
<evidence type="ECO:0000256" key="1">
    <source>
        <dbReference type="ARBA" id="ARBA00022679"/>
    </source>
</evidence>
<feature type="region of interest" description="Disordered" evidence="6">
    <location>
        <begin position="323"/>
        <end position="348"/>
    </location>
</feature>
<dbReference type="SUPFAM" id="SSF56112">
    <property type="entry name" value="Protein kinase-like (PK-like)"/>
    <property type="match status" value="1"/>
</dbReference>
<dbReference type="InterPro" id="IPR017441">
    <property type="entry name" value="Protein_kinase_ATP_BS"/>
</dbReference>
<dbReference type="InterPro" id="IPR011009">
    <property type="entry name" value="Kinase-like_dom_sf"/>
</dbReference>
<feature type="compositionally biased region" description="Low complexity" evidence="6">
    <location>
        <begin position="84"/>
        <end position="94"/>
    </location>
</feature>
<dbReference type="PROSITE" id="PS50011">
    <property type="entry name" value="PROTEIN_KINASE_DOM"/>
    <property type="match status" value="1"/>
</dbReference>
<keyword evidence="1" id="KW-0808">Transferase</keyword>
<dbReference type="InterPro" id="IPR008271">
    <property type="entry name" value="Ser/Thr_kinase_AS"/>
</dbReference>
<evidence type="ECO:0000313" key="8">
    <source>
        <dbReference type="EMBL" id="GAA6166723.1"/>
    </source>
</evidence>
<feature type="region of interest" description="Disordered" evidence="6">
    <location>
        <begin position="118"/>
        <end position="157"/>
    </location>
</feature>
<feature type="compositionally biased region" description="Polar residues" evidence="6">
    <location>
        <begin position="118"/>
        <end position="133"/>
    </location>
</feature>
<organism evidence="8 9">
    <name type="scientific">Sessilibacter corallicola</name>
    <dbReference type="NCBI Taxonomy" id="2904075"/>
    <lineage>
        <taxon>Bacteria</taxon>
        <taxon>Pseudomonadati</taxon>
        <taxon>Pseudomonadota</taxon>
        <taxon>Gammaproteobacteria</taxon>
        <taxon>Cellvibrionales</taxon>
        <taxon>Cellvibrionaceae</taxon>
        <taxon>Sessilibacter</taxon>
    </lineage>
</organism>
<dbReference type="CDD" id="cd14014">
    <property type="entry name" value="STKc_PknB_like"/>
    <property type="match status" value="1"/>
</dbReference>
<dbReference type="InterPro" id="IPR016187">
    <property type="entry name" value="CTDL_fold"/>
</dbReference>
<feature type="compositionally biased region" description="Low complexity" evidence="6">
    <location>
        <begin position="58"/>
        <end position="67"/>
    </location>
</feature>
<evidence type="ECO:0000256" key="2">
    <source>
        <dbReference type="ARBA" id="ARBA00022741"/>
    </source>
</evidence>
<comment type="caution">
    <text evidence="8">The sequence shown here is derived from an EMBL/GenBank/DDBJ whole genome shotgun (WGS) entry which is preliminary data.</text>
</comment>
<dbReference type="Gene3D" id="3.30.200.20">
    <property type="entry name" value="Phosphorylase Kinase, domain 1"/>
    <property type="match status" value="1"/>
</dbReference>
<feature type="domain" description="Protein kinase" evidence="7">
    <location>
        <begin position="163"/>
        <end position="451"/>
    </location>
</feature>
<evidence type="ECO:0000313" key="9">
    <source>
        <dbReference type="Proteomes" id="UP001465153"/>
    </source>
</evidence>
<dbReference type="InterPro" id="IPR000719">
    <property type="entry name" value="Prot_kinase_dom"/>
</dbReference>
<dbReference type="PROSITE" id="PS00108">
    <property type="entry name" value="PROTEIN_KINASE_ST"/>
    <property type="match status" value="1"/>
</dbReference>
<dbReference type="InterPro" id="IPR042095">
    <property type="entry name" value="SUMF_sf"/>
</dbReference>
<dbReference type="Proteomes" id="UP001465153">
    <property type="component" value="Unassembled WGS sequence"/>
</dbReference>
<evidence type="ECO:0000259" key="7">
    <source>
        <dbReference type="PROSITE" id="PS50011"/>
    </source>
</evidence>
<keyword evidence="3" id="KW-0418">Kinase</keyword>
<reference evidence="8 9" key="1">
    <citation type="submission" date="2024-04" db="EMBL/GenBank/DDBJ databases">
        <title>Draft genome sequence of Sessilibacter corallicola NBRC 116591.</title>
        <authorList>
            <person name="Miyakawa T."/>
            <person name="Kusuya Y."/>
            <person name="Miura T."/>
        </authorList>
    </citation>
    <scope>NUCLEOTIDE SEQUENCE [LARGE SCALE GENOMIC DNA]</scope>
    <source>
        <strain evidence="8 9">KU-00831-HH</strain>
    </source>
</reference>
<dbReference type="PANTHER" id="PTHR43289">
    <property type="entry name" value="MITOGEN-ACTIVATED PROTEIN KINASE KINASE KINASE 20-RELATED"/>
    <property type="match status" value="1"/>
</dbReference>
<dbReference type="PANTHER" id="PTHR43289:SF6">
    <property type="entry name" value="SERINE_THREONINE-PROTEIN KINASE NEKL-3"/>
    <property type="match status" value="1"/>
</dbReference>
<proteinExistence type="predicted"/>
<sequence length="945" mass="105063">MLKGTKNNLKNDSTASNDKKVGEEISLSENQTTVLEKRVSANEDDDNTVVLTSEVVHSTSSKSSPPIKKNKTAPSRKIENQAVNSRSTSRSNSNFVAKNQSSLVNSDATVVVNKNSNVLPDSNKTIISESAQPPKTYERKPLGSTPKDSTSGGKSSRVIRNRFELKNLLGEGGMGSVWRAVDRRKIEANDLNPYVAVKLLNDDFKKHPDAFISLQRETQKSQTLAHPNIVTVYDFDRDGETVFMTMEYLQGAPLDKLLRDTSGTGLEHEQAIGIIKDISSALIYAHSHGIIHSDFKPGNIFVSDSGLAKVLDFGIARVAAESAGPTSEPTKPISDKFDGDDTSKVTTTNRTQDTYDAGTLSALTPAYASYEMFERQAPDPSDDVYALACVAYEMLTGRHPYDRKPANKKNLPVPQRIKFLTRDQWQALEKALKIRRAERTATVDEFVAQFFKKRTNPLVYFAAATVIGLLGGGVYYQVQKREAELVESARIREQAAVEKQKFESIQQQLERRFTQQELDRSILRDDWKEESELLFAEYAAFNNHDPLLIESYRSAASDKFLSLAEEKLKVGDLSDADLIIASESVDLAGVYIAESRYWSISNTNIDSVVGLKAIVEQRISNEGFSRQQAEEQRLLAIKRREERIQREAAAREYQRQLTVDRTNLFKEFECHQDLDVAGVPASTLNAFRSKYPKEVSSVEETLVNRSSFCVQQVAKRNPIKANRILTASSIVFPAYANDLNKIVIDYCGHVRTGSGRPCRDPSSANGRPPLMVVVPSANDIDVKLAVSRYEVSNKDFSYFCNSTGKCNVDENALPVTGLNLDLIASYINWLSQITGFQYRLPSIEEWQAAARGRDEVEDPNRNCYLRFNGIVKGESLVTVDTGTGNDYGLVNYSGNAQEIVKSGSDYKIVGGSIKDPMSRCTVDTVKDYKGTVDSLTGFRVVRLVN</sequence>
<gene>
    <name evidence="8" type="ORF">NBRC116591_05330</name>
</gene>